<reference evidence="3" key="1">
    <citation type="journal article" date="2017" name="Nat. Microbiol.">
        <title>Global analysis of biosynthetic gene clusters reveals vast potential of secondary metabolite production in Penicillium species.</title>
        <authorList>
            <person name="Nielsen J.C."/>
            <person name="Grijseels S."/>
            <person name="Prigent S."/>
            <person name="Ji B."/>
            <person name="Dainat J."/>
            <person name="Nielsen K.F."/>
            <person name="Frisvad J.C."/>
            <person name="Workman M."/>
            <person name="Nielsen J."/>
        </authorList>
    </citation>
    <scope>NUCLEOTIDE SEQUENCE [LARGE SCALE GENOMIC DNA]</scope>
    <source>
        <strain evidence="3">IBT 24891</strain>
    </source>
</reference>
<sequence length="187" mass="20070">MHLQAILGAISLLIVSVLSDSLPVSSEIFYWPVGTPQPSVLARVAYDPATLTSNVISYNTPKTASDSTDNLIRIGLYTSTPGNSKQWVGSLVSLSALTDKNQPTLRLHLGPANEVYHVDLAASDKSDSGVELVLSQPGAQPHLNRPVVVRPDGGEADVVEEKTFFQKYWWVLLIIGFLSLGGSAEGQ</sequence>
<dbReference type="AlphaFoldDB" id="A0A1V6T8F6"/>
<dbReference type="OrthoDB" id="1894652at2759"/>
<protein>
    <recommendedName>
        <fullName evidence="4">ER membrane protein complex subunit 10</fullName>
    </recommendedName>
</protein>
<feature type="chain" id="PRO_5012302964" description="ER membrane protein complex subunit 10" evidence="1">
    <location>
        <begin position="20"/>
        <end position="187"/>
    </location>
</feature>
<evidence type="ECO:0008006" key="4">
    <source>
        <dbReference type="Google" id="ProtNLM"/>
    </source>
</evidence>
<keyword evidence="3" id="KW-1185">Reference proteome</keyword>
<accession>A0A1V6T8F6</accession>
<dbReference type="Proteomes" id="UP000191285">
    <property type="component" value="Unassembled WGS sequence"/>
</dbReference>
<keyword evidence="1" id="KW-0732">Signal</keyword>
<name>A0A1V6T8F6_9EURO</name>
<dbReference type="EMBL" id="MLKD01000010">
    <property type="protein sequence ID" value="OQE22647.1"/>
    <property type="molecule type" value="Genomic_DNA"/>
</dbReference>
<feature type="signal peptide" evidence="1">
    <location>
        <begin position="1"/>
        <end position="19"/>
    </location>
</feature>
<proteinExistence type="predicted"/>
<dbReference type="PANTHER" id="PTHR39219">
    <property type="entry name" value="ER MEMBRANE PROTEIN COMPLEX SUBUNIT 10"/>
    <property type="match status" value="1"/>
</dbReference>
<organism evidence="2 3">
    <name type="scientific">Penicillium steckii</name>
    <dbReference type="NCBI Taxonomy" id="303698"/>
    <lineage>
        <taxon>Eukaryota</taxon>
        <taxon>Fungi</taxon>
        <taxon>Dikarya</taxon>
        <taxon>Ascomycota</taxon>
        <taxon>Pezizomycotina</taxon>
        <taxon>Eurotiomycetes</taxon>
        <taxon>Eurotiomycetidae</taxon>
        <taxon>Eurotiales</taxon>
        <taxon>Aspergillaceae</taxon>
        <taxon>Penicillium</taxon>
    </lineage>
</organism>
<evidence type="ECO:0000313" key="3">
    <source>
        <dbReference type="Proteomes" id="UP000191285"/>
    </source>
</evidence>
<evidence type="ECO:0000256" key="1">
    <source>
        <dbReference type="SAM" id="SignalP"/>
    </source>
</evidence>
<evidence type="ECO:0000313" key="2">
    <source>
        <dbReference type="EMBL" id="OQE22647.1"/>
    </source>
</evidence>
<dbReference type="Pfam" id="PF21203">
    <property type="entry name" value="ECM10"/>
    <property type="match status" value="1"/>
</dbReference>
<gene>
    <name evidence="2" type="ORF">PENSTE_c010G07144</name>
</gene>
<dbReference type="PANTHER" id="PTHR39219:SF1">
    <property type="entry name" value="ER MEMBRANE PROTEIN COMPLEX SUBUNIT 10"/>
    <property type="match status" value="1"/>
</dbReference>
<comment type="caution">
    <text evidence="2">The sequence shown here is derived from an EMBL/GenBank/DDBJ whole genome shotgun (WGS) entry which is preliminary data.</text>
</comment>